<reference evidence="4 5" key="1">
    <citation type="submission" date="2021-04" db="EMBL/GenBank/DDBJ databases">
        <title>Draft genome sequence of Paenibacillus cisolokensis, LC2-13A.</title>
        <authorList>
            <person name="Uke A."/>
            <person name="Chhe C."/>
            <person name="Baramee S."/>
            <person name="Kosugi A."/>
        </authorList>
    </citation>
    <scope>NUCLEOTIDE SEQUENCE [LARGE SCALE GENOMIC DNA]</scope>
    <source>
        <strain evidence="4 5">LC2-13A</strain>
    </source>
</reference>
<feature type="transmembrane region" description="Helical" evidence="2">
    <location>
        <begin position="6"/>
        <end position="28"/>
    </location>
</feature>
<evidence type="ECO:0000256" key="1">
    <source>
        <dbReference type="ARBA" id="ARBA00010792"/>
    </source>
</evidence>
<dbReference type="InterPro" id="IPR032816">
    <property type="entry name" value="VTT_dom"/>
</dbReference>
<feature type="domain" description="VTT" evidence="3">
    <location>
        <begin position="31"/>
        <end position="155"/>
    </location>
</feature>
<dbReference type="EMBL" id="BOVJ01000140">
    <property type="protein sequence ID" value="GIQ65587.1"/>
    <property type="molecule type" value="Genomic_DNA"/>
</dbReference>
<dbReference type="Proteomes" id="UP000680304">
    <property type="component" value="Unassembled WGS sequence"/>
</dbReference>
<protein>
    <submittedName>
        <fullName evidence="4">Alkaline phosphatase</fullName>
    </submittedName>
</protein>
<proteinExistence type="inferred from homology"/>
<comment type="similarity">
    <text evidence="1">Belongs to the DedA family.</text>
</comment>
<keyword evidence="2" id="KW-1133">Transmembrane helix</keyword>
<dbReference type="RefSeq" id="WP_062492696.1">
    <property type="nucleotide sequence ID" value="NZ_BOVJ01000140.1"/>
</dbReference>
<evidence type="ECO:0000313" key="5">
    <source>
        <dbReference type="Proteomes" id="UP000680304"/>
    </source>
</evidence>
<organism evidence="4 5">
    <name type="scientific">Paenibacillus cisolokensis</name>
    <dbReference type="NCBI Taxonomy" id="1658519"/>
    <lineage>
        <taxon>Bacteria</taxon>
        <taxon>Bacillati</taxon>
        <taxon>Bacillota</taxon>
        <taxon>Bacilli</taxon>
        <taxon>Bacillales</taxon>
        <taxon>Paenibacillaceae</taxon>
        <taxon>Paenibacillus</taxon>
    </lineage>
</organism>
<evidence type="ECO:0000259" key="3">
    <source>
        <dbReference type="Pfam" id="PF09335"/>
    </source>
</evidence>
<evidence type="ECO:0000256" key="2">
    <source>
        <dbReference type="SAM" id="Phobius"/>
    </source>
</evidence>
<feature type="transmembrane region" description="Helical" evidence="2">
    <location>
        <begin position="104"/>
        <end position="121"/>
    </location>
</feature>
<keyword evidence="5" id="KW-1185">Reference proteome</keyword>
<feature type="transmembrane region" description="Helical" evidence="2">
    <location>
        <begin position="35"/>
        <end position="56"/>
    </location>
</feature>
<name>A0ABQ4NBI6_9BACL</name>
<feature type="transmembrane region" description="Helical" evidence="2">
    <location>
        <begin position="169"/>
        <end position="193"/>
    </location>
</feature>
<accession>A0ABQ4NBI6</accession>
<dbReference type="Pfam" id="PF09335">
    <property type="entry name" value="VTT_dom"/>
    <property type="match status" value="1"/>
</dbReference>
<gene>
    <name evidence="4" type="ORF">PACILC2_41550</name>
</gene>
<sequence>MGYETLLAFVGDWGQYTFFIVLCLGLIGLPIPNEVVVMTAGLLAVSGILPPVPTFAMTTLGIMSGMTFGYSVGRFAGHQFHARLARRKSIGQFLARAQQLGQKYGGYAICLSIFLPLLRHVTPYALGLNHMIYGTFALFAYSSAFIWTSIYFVLGMFVGDRVEEIGQLIYQYGLVVIWILAVGFALFMAVKYFSARRKAKSKSQ</sequence>
<comment type="caution">
    <text evidence="4">The sequence shown here is derived from an EMBL/GenBank/DDBJ whole genome shotgun (WGS) entry which is preliminary data.</text>
</comment>
<feature type="transmembrane region" description="Helical" evidence="2">
    <location>
        <begin position="133"/>
        <end position="157"/>
    </location>
</feature>
<dbReference type="PANTHER" id="PTHR42709:SF9">
    <property type="entry name" value="ALKALINE PHOSPHATASE LIKE PROTEIN"/>
    <property type="match status" value="1"/>
</dbReference>
<evidence type="ECO:0000313" key="4">
    <source>
        <dbReference type="EMBL" id="GIQ65587.1"/>
    </source>
</evidence>
<dbReference type="InterPro" id="IPR051311">
    <property type="entry name" value="DedA_domain"/>
</dbReference>
<keyword evidence="2" id="KW-0472">Membrane</keyword>
<dbReference type="PANTHER" id="PTHR42709">
    <property type="entry name" value="ALKALINE PHOSPHATASE LIKE PROTEIN"/>
    <property type="match status" value="1"/>
</dbReference>
<keyword evidence="2" id="KW-0812">Transmembrane</keyword>